<name>A0AB73M9H2_9LEPT</name>
<sequence>MVNYQLMIGKSKNVCLWFYKHTGVLNTMSPDLVRLELSKEMNLNIKDFQPGFINEDESIWMYGSTNEKS</sequence>
<dbReference type="Proteomes" id="UP000189337">
    <property type="component" value="Unassembled WGS sequence"/>
</dbReference>
<comment type="caution">
    <text evidence="1">The sequence shown here is derived from an EMBL/GenBank/DDBJ whole genome shotgun (WGS) entry which is preliminary data.</text>
</comment>
<reference evidence="1 2" key="1">
    <citation type="submission" date="2017-01" db="EMBL/GenBank/DDBJ databases">
        <title>Comparative genomic analysis of Brazilian Leptospira santarosai.</title>
        <authorList>
            <person name="Moreno L.Z."/>
            <person name="Miraglia F."/>
            <person name="Kremer F.S."/>
            <person name="Eslabao M.R."/>
            <person name="Lilenbaum W."/>
            <person name="Dellagostin O.A."/>
            <person name="Moreno A.M."/>
        </authorList>
    </citation>
    <scope>NUCLEOTIDE SEQUENCE [LARGE SCALE GENOMIC DNA]</scope>
    <source>
        <strain evidence="1 2">M52/8-19</strain>
    </source>
</reference>
<gene>
    <name evidence="1" type="ORF">BWD14_17670</name>
</gene>
<dbReference type="AlphaFoldDB" id="A0AB73M9H2"/>
<evidence type="ECO:0000313" key="1">
    <source>
        <dbReference type="EMBL" id="ONF91280.1"/>
    </source>
</evidence>
<proteinExistence type="predicted"/>
<organism evidence="1 2">
    <name type="scientific">Leptospira santarosai</name>
    <dbReference type="NCBI Taxonomy" id="28183"/>
    <lineage>
        <taxon>Bacteria</taxon>
        <taxon>Pseudomonadati</taxon>
        <taxon>Spirochaetota</taxon>
        <taxon>Spirochaetia</taxon>
        <taxon>Leptospirales</taxon>
        <taxon>Leptospiraceae</taxon>
        <taxon>Leptospira</taxon>
    </lineage>
</organism>
<protein>
    <submittedName>
        <fullName evidence="1">Uncharacterized protein</fullName>
    </submittedName>
</protein>
<accession>A0AB73M9H2</accession>
<dbReference type="EMBL" id="MTSU01000023">
    <property type="protein sequence ID" value="ONF91280.1"/>
    <property type="molecule type" value="Genomic_DNA"/>
</dbReference>
<evidence type="ECO:0000313" key="2">
    <source>
        <dbReference type="Proteomes" id="UP000189337"/>
    </source>
</evidence>